<dbReference type="Pfam" id="PF07690">
    <property type="entry name" value="MFS_1"/>
    <property type="match status" value="1"/>
</dbReference>
<dbReference type="PANTHER" id="PTHR11360:SF284">
    <property type="entry name" value="EG:103B4.3 PROTEIN-RELATED"/>
    <property type="match status" value="1"/>
</dbReference>
<feature type="domain" description="Major facilitator superfamily (MFS) profile" evidence="3">
    <location>
        <begin position="12"/>
        <end position="427"/>
    </location>
</feature>
<keyword evidence="5" id="KW-1185">Reference proteome</keyword>
<reference evidence="5" key="1">
    <citation type="submission" date="2003-08" db="EMBL/GenBank/DDBJ databases">
        <authorList>
            <person name="Birren B."/>
            <person name="Nusbaum C."/>
            <person name="Abebe A."/>
            <person name="Abouelleil A."/>
            <person name="Adekoya E."/>
            <person name="Ait-zahra M."/>
            <person name="Allen N."/>
            <person name="Allen T."/>
            <person name="An P."/>
            <person name="Anderson M."/>
            <person name="Anderson S."/>
            <person name="Arachchi H."/>
            <person name="Armbruster J."/>
            <person name="Bachantsang P."/>
            <person name="Baldwin J."/>
            <person name="Barry A."/>
            <person name="Bayul T."/>
            <person name="Blitshsteyn B."/>
            <person name="Bloom T."/>
            <person name="Blye J."/>
            <person name="Boguslavskiy L."/>
            <person name="Borowsky M."/>
            <person name="Boukhgalter B."/>
            <person name="Brunache A."/>
            <person name="Butler J."/>
            <person name="Calixte N."/>
            <person name="Calvo S."/>
            <person name="Camarata J."/>
            <person name="Campo K."/>
            <person name="Chang J."/>
            <person name="Cheshatsang Y."/>
            <person name="Citroen M."/>
            <person name="Collymore A."/>
            <person name="Considine T."/>
            <person name="Cook A."/>
            <person name="Cooke P."/>
            <person name="Corum B."/>
            <person name="Cuomo C."/>
            <person name="David R."/>
            <person name="Dawoe T."/>
            <person name="Degray S."/>
            <person name="Dodge S."/>
            <person name="Dooley K."/>
            <person name="Dorje P."/>
            <person name="Dorjee K."/>
            <person name="Dorris L."/>
            <person name="Duffey N."/>
            <person name="Dupes A."/>
            <person name="Elkins T."/>
            <person name="Engels R."/>
            <person name="Erickson J."/>
            <person name="Farina A."/>
            <person name="Faro S."/>
            <person name="Ferreira P."/>
            <person name="Fischer H."/>
            <person name="Fitzgerald M."/>
            <person name="Foley K."/>
            <person name="Gage D."/>
            <person name="Galagan J."/>
            <person name="Gearin G."/>
            <person name="Gnerre S."/>
            <person name="Gnirke A."/>
            <person name="Goyette A."/>
            <person name="Graham J."/>
            <person name="Grandbois E."/>
            <person name="Gyaltsen K."/>
            <person name="Hafez N."/>
            <person name="Hagopian D."/>
            <person name="Hagos B."/>
            <person name="Hall J."/>
            <person name="Hatcher B."/>
            <person name="Heller A."/>
            <person name="Higgins H."/>
            <person name="Honan T."/>
            <person name="Horn A."/>
            <person name="Houde N."/>
            <person name="Hughes L."/>
            <person name="Hulme W."/>
            <person name="Husby E."/>
            <person name="Iliev I."/>
            <person name="Jaffe D."/>
            <person name="Jones C."/>
            <person name="Kamal M."/>
            <person name="Kamat A."/>
            <person name="Kamvysselis M."/>
            <person name="Karlsson E."/>
            <person name="Kells C."/>
            <person name="Kieu A."/>
            <person name="Kisner P."/>
            <person name="Kodira C."/>
            <person name="Kulbokas E."/>
            <person name="Labutti K."/>
            <person name="Lama D."/>
            <person name="Landers T."/>
            <person name="Leger J."/>
            <person name="Levine S."/>
            <person name="Lewis D."/>
            <person name="Lewis T."/>
            <person name="Lindblad-toh K."/>
            <person name="Liu X."/>
            <person name="Lokyitsang T."/>
            <person name="Lokyitsang Y."/>
            <person name="Lucien O."/>
            <person name="Lui A."/>
            <person name="Ma L.J."/>
            <person name="Mabbitt R."/>
            <person name="Macdonald J."/>
            <person name="Maclean C."/>
            <person name="Major J."/>
            <person name="Manning J."/>
            <person name="Marabella R."/>
            <person name="Maru K."/>
            <person name="Matthews C."/>
            <person name="Mauceli E."/>
            <person name="Mccarthy M."/>
            <person name="Mcdonough S."/>
            <person name="Mcghee T."/>
            <person name="Meldrim J."/>
            <person name="Meneus L."/>
            <person name="Mesirov J."/>
            <person name="Mihalev A."/>
            <person name="Mihova T."/>
            <person name="Mikkelsen T."/>
            <person name="Mlenga V."/>
            <person name="Moru K."/>
            <person name="Mozes J."/>
            <person name="Mulrain L."/>
            <person name="Munson G."/>
            <person name="Naylor J."/>
            <person name="Newes C."/>
            <person name="Nguyen C."/>
            <person name="Nguyen N."/>
            <person name="Nguyen T."/>
            <person name="Nicol R."/>
            <person name="Nielsen C."/>
            <person name="Nizzari M."/>
            <person name="Norbu C."/>
            <person name="Norbu N."/>
            <person name="O'donnell P."/>
            <person name="Okoawo O."/>
            <person name="O'leary S."/>
            <person name="Omotosho B."/>
            <person name="O'neill K."/>
            <person name="Osman S."/>
            <person name="Parker S."/>
            <person name="Perrin D."/>
            <person name="Phunkhang P."/>
            <person name="Piqani B."/>
            <person name="Purcell S."/>
            <person name="Rachupka T."/>
            <person name="Ramasamy U."/>
            <person name="Rameau R."/>
            <person name="Ray V."/>
            <person name="Raymond C."/>
            <person name="Retta R."/>
            <person name="Richardson S."/>
            <person name="Rise C."/>
            <person name="Rodriguez J."/>
            <person name="Rogers J."/>
            <person name="Rogov P."/>
            <person name="Rutman M."/>
            <person name="Schupbach R."/>
            <person name="Seaman C."/>
            <person name="Settipalli S."/>
            <person name="Sharpe T."/>
            <person name="Sheridan J."/>
            <person name="Sherpa N."/>
            <person name="Shi J."/>
            <person name="Smirnov S."/>
            <person name="Smith C."/>
            <person name="Sougnez C."/>
            <person name="Spencer B."/>
            <person name="Stalker J."/>
            <person name="Stange-thomann N."/>
            <person name="Stavropoulos S."/>
            <person name="Stetson K."/>
            <person name="Stone C."/>
            <person name="Stone S."/>
            <person name="Stubbs M."/>
            <person name="Talamas J."/>
            <person name="Tchuinga P."/>
            <person name="Tenzing P."/>
            <person name="Tesfaye S."/>
            <person name="Theodore J."/>
            <person name="Thoulutsang Y."/>
            <person name="Topham K."/>
            <person name="Towey S."/>
            <person name="Tsamla T."/>
            <person name="Tsomo N."/>
            <person name="Vallee D."/>
            <person name="Vassiliev H."/>
            <person name="Venkataraman V."/>
            <person name="Vinson J."/>
            <person name="Vo A."/>
            <person name="Wade C."/>
            <person name="Wang S."/>
            <person name="Wangchuk T."/>
            <person name="Wangdi T."/>
            <person name="Whittaker C."/>
            <person name="Wilkinson J."/>
            <person name="Wu Y."/>
            <person name="Wyman D."/>
            <person name="Yadav S."/>
            <person name="Yang S."/>
            <person name="Yang X."/>
            <person name="Yeager S."/>
            <person name="Yee E."/>
            <person name="Young G."/>
            <person name="Zainoun J."/>
            <person name="Zembeck L."/>
            <person name="Zimmer A."/>
            <person name="Zody M."/>
            <person name="Lander E."/>
        </authorList>
    </citation>
    <scope>NUCLEOTIDE SEQUENCE [LARGE SCALE GENOMIC DNA]</scope>
</reference>
<dbReference type="Proteomes" id="UP000007875">
    <property type="component" value="Unassembled WGS sequence"/>
</dbReference>
<evidence type="ECO:0000259" key="3">
    <source>
        <dbReference type="PROSITE" id="PS50850"/>
    </source>
</evidence>
<keyword evidence="2" id="KW-1133">Transmembrane helix</keyword>
<feature type="transmembrane region" description="Helical" evidence="2">
    <location>
        <begin position="409"/>
        <end position="426"/>
    </location>
</feature>
<feature type="transmembrane region" description="Helical" evidence="2">
    <location>
        <begin position="12"/>
        <end position="37"/>
    </location>
</feature>
<comment type="subcellular location">
    <subcellularLocation>
        <location evidence="1">Membrane</location>
        <topology evidence="1">Multi-pass membrane protein</topology>
    </subcellularLocation>
</comment>
<dbReference type="HOGENOM" id="CLU_001265_59_1_1"/>
<dbReference type="GO" id="GO:0016020">
    <property type="term" value="C:membrane"/>
    <property type="evidence" value="ECO:0007669"/>
    <property type="project" value="UniProtKB-SubCell"/>
</dbReference>
<feature type="transmembrane region" description="Helical" evidence="2">
    <location>
        <begin position="322"/>
        <end position="351"/>
    </location>
</feature>
<dbReference type="PROSITE" id="PS50850">
    <property type="entry name" value="MFS"/>
    <property type="match status" value="1"/>
</dbReference>
<feature type="transmembrane region" description="Helical" evidence="2">
    <location>
        <begin position="81"/>
        <end position="99"/>
    </location>
</feature>
<feature type="transmembrane region" description="Helical" evidence="2">
    <location>
        <begin position="105"/>
        <end position="129"/>
    </location>
</feature>
<keyword evidence="2" id="KW-0472">Membrane</keyword>
<dbReference type="PANTHER" id="PTHR11360">
    <property type="entry name" value="MONOCARBOXYLATE TRANSPORTER"/>
    <property type="match status" value="1"/>
</dbReference>
<evidence type="ECO:0000313" key="5">
    <source>
        <dbReference type="Proteomes" id="UP000007875"/>
    </source>
</evidence>
<accession>H2Z7X0</accession>
<feature type="transmembrane region" description="Helical" evidence="2">
    <location>
        <begin position="141"/>
        <end position="159"/>
    </location>
</feature>
<sequence length="427" mass="46708">NRYVEPPDGGWGWVIVVAVWFDNMLVIGMLKSLGVLFPAFRSYFQESAGAISWINSISLSMRATAAPLSAALSNRFGEQKVVACGGLLVVIGLIMSVFATSPYYLYGSLGCVTGIGFAFASLPALTMIGRYFRVRRSLANGLSRSGGAATFFLAPLLQFLVTNYGWQGCLLIVAGLELHLIACALLFRPLRLKEELDDRQKVKILQQQIEKRVQEYGVTESLIVENFPQIEPVYQPKQKSTLDFALLKNPKWAVITLNLVLTQFGYSITLVHTVARAKLLGIGEYESAVLLSFIGLSEVVAQLSSGAFADKQYIKRIHLHKIYIAVMAIATFTSLLCNSFVTMSIYCVIFGCGSGSWQGNILPLTVDTLGVRTLRSAYGFCLFFSGVCGQLIGPPIAGMMFDATQSYTYSFILAASCFVIASSVLWL</sequence>
<dbReference type="SUPFAM" id="SSF103473">
    <property type="entry name" value="MFS general substrate transporter"/>
    <property type="match status" value="1"/>
</dbReference>
<dbReference type="InterPro" id="IPR011701">
    <property type="entry name" value="MFS"/>
</dbReference>
<evidence type="ECO:0000256" key="2">
    <source>
        <dbReference type="SAM" id="Phobius"/>
    </source>
</evidence>
<proteinExistence type="predicted"/>
<evidence type="ECO:0000313" key="4">
    <source>
        <dbReference type="Ensembl" id="ENSCSAVP00000013682.1"/>
    </source>
</evidence>
<dbReference type="GeneTree" id="ENSGT00940000166812"/>
<keyword evidence="2" id="KW-0812">Transmembrane</keyword>
<dbReference type="Gene3D" id="1.20.1250.20">
    <property type="entry name" value="MFS general substrate transporter like domains"/>
    <property type="match status" value="1"/>
</dbReference>
<dbReference type="CDD" id="cd17352">
    <property type="entry name" value="MFS_MCT_SLC16"/>
    <property type="match status" value="1"/>
</dbReference>
<protein>
    <recommendedName>
        <fullName evidence="3">Major facilitator superfamily (MFS) profile domain-containing protein</fullName>
    </recommendedName>
</protein>
<dbReference type="Ensembl" id="ENSCSAVT00000013840.1">
    <property type="protein sequence ID" value="ENSCSAVP00000013682.1"/>
    <property type="gene ID" value="ENSCSAVG00000008029.1"/>
</dbReference>
<dbReference type="AlphaFoldDB" id="H2Z7X0"/>
<dbReference type="InterPro" id="IPR036259">
    <property type="entry name" value="MFS_trans_sf"/>
</dbReference>
<reference evidence="4" key="2">
    <citation type="submission" date="2025-08" db="UniProtKB">
        <authorList>
            <consortium name="Ensembl"/>
        </authorList>
    </citation>
    <scope>IDENTIFICATION</scope>
</reference>
<organism evidence="4 5">
    <name type="scientific">Ciona savignyi</name>
    <name type="common">Pacific transparent sea squirt</name>
    <dbReference type="NCBI Taxonomy" id="51511"/>
    <lineage>
        <taxon>Eukaryota</taxon>
        <taxon>Metazoa</taxon>
        <taxon>Chordata</taxon>
        <taxon>Tunicata</taxon>
        <taxon>Ascidiacea</taxon>
        <taxon>Phlebobranchia</taxon>
        <taxon>Cionidae</taxon>
        <taxon>Ciona</taxon>
    </lineage>
</organism>
<reference evidence="4" key="3">
    <citation type="submission" date="2025-09" db="UniProtKB">
        <authorList>
            <consortium name="Ensembl"/>
        </authorList>
    </citation>
    <scope>IDENTIFICATION</scope>
</reference>
<feature type="transmembrane region" description="Helical" evidence="2">
    <location>
        <begin position="165"/>
        <end position="187"/>
    </location>
</feature>
<evidence type="ECO:0000256" key="1">
    <source>
        <dbReference type="ARBA" id="ARBA00004141"/>
    </source>
</evidence>
<dbReference type="GO" id="GO:0008028">
    <property type="term" value="F:monocarboxylic acid transmembrane transporter activity"/>
    <property type="evidence" value="ECO:0007669"/>
    <property type="project" value="TreeGrafter"/>
</dbReference>
<feature type="transmembrane region" description="Helical" evidence="2">
    <location>
        <begin position="377"/>
        <end position="397"/>
    </location>
</feature>
<dbReference type="InterPro" id="IPR020846">
    <property type="entry name" value="MFS_dom"/>
</dbReference>
<dbReference type="InterPro" id="IPR050327">
    <property type="entry name" value="Proton-linked_MCT"/>
</dbReference>
<name>H2Z7X0_CIOSA</name>